<dbReference type="PANTHER" id="PTHR11060">
    <property type="entry name" value="PROTEIN MEMO1"/>
    <property type="match status" value="1"/>
</dbReference>
<dbReference type="Pfam" id="PF01875">
    <property type="entry name" value="Memo"/>
    <property type="match status" value="1"/>
</dbReference>
<evidence type="ECO:0000313" key="2">
    <source>
        <dbReference type="EMBL" id="CAF0758201.1"/>
    </source>
</evidence>
<name>A0A813PPH1_9BILA</name>
<evidence type="ECO:0000313" key="3">
    <source>
        <dbReference type="Proteomes" id="UP000663879"/>
    </source>
</evidence>
<keyword evidence="3" id="KW-1185">Reference proteome</keyword>
<dbReference type="InterPro" id="IPR002737">
    <property type="entry name" value="MEMO1_fam"/>
</dbReference>
<dbReference type="AlphaFoldDB" id="A0A813PPH1"/>
<comment type="similarity">
    <text evidence="1">Belongs to the MEMO1 family.</text>
</comment>
<sequence>MSIRKASHAGSWYSDNANELNDQLTGWLNRAKYTHGPAKAIISPHAGYYYCGATAAFGFKHINPELVDTVFILGPSHHYRLSGCALTQTAEYETPLYNLIIDQEINNELFKTGKFEWMSIKTDEDEHSIEMQLSFLAKVMESKKGNYKVVPIMVGNTSSEKEKMYGEMLAKYFLRPKTIFIISSDFCHWGERFAYTYYDQSHGEIWKSIQALDKMGMDLIETLQPVDFKNYLREYDNTICGNHPISVFLHLINSLENKNNYNMKFVDYSQSSKCKTRRDSSVSYASATLVDSQN</sequence>
<protein>
    <recommendedName>
        <fullName evidence="4">MEMO1</fullName>
    </recommendedName>
</protein>
<evidence type="ECO:0000256" key="1">
    <source>
        <dbReference type="ARBA" id="ARBA00006315"/>
    </source>
</evidence>
<comment type="caution">
    <text evidence="2">The sequence shown here is derived from an EMBL/GenBank/DDBJ whole genome shotgun (WGS) entry which is preliminary data.</text>
</comment>
<dbReference type="Proteomes" id="UP000663879">
    <property type="component" value="Unassembled WGS sequence"/>
</dbReference>
<gene>
    <name evidence="2" type="ORF">OXX778_LOCUS4289</name>
</gene>
<dbReference type="HAMAP" id="MF_00055">
    <property type="entry name" value="MEMO1"/>
    <property type="match status" value="1"/>
</dbReference>
<dbReference type="CDD" id="cd07361">
    <property type="entry name" value="MEMO_like"/>
    <property type="match status" value="1"/>
</dbReference>
<accession>A0A813PPH1</accession>
<organism evidence="2 3">
    <name type="scientific">Brachionus calyciflorus</name>
    <dbReference type="NCBI Taxonomy" id="104777"/>
    <lineage>
        <taxon>Eukaryota</taxon>
        <taxon>Metazoa</taxon>
        <taxon>Spiralia</taxon>
        <taxon>Gnathifera</taxon>
        <taxon>Rotifera</taxon>
        <taxon>Eurotatoria</taxon>
        <taxon>Monogononta</taxon>
        <taxon>Pseudotrocha</taxon>
        <taxon>Ploima</taxon>
        <taxon>Brachionidae</taxon>
        <taxon>Brachionus</taxon>
    </lineage>
</organism>
<dbReference type="Gene3D" id="3.40.830.10">
    <property type="entry name" value="LigB-like"/>
    <property type="match status" value="1"/>
</dbReference>
<dbReference type="PANTHER" id="PTHR11060:SF0">
    <property type="entry name" value="PROTEIN MEMO1"/>
    <property type="match status" value="1"/>
</dbReference>
<dbReference type="NCBIfam" id="TIGR04336">
    <property type="entry name" value="AmmeMemoSam_B"/>
    <property type="match status" value="1"/>
</dbReference>
<dbReference type="EMBL" id="CAJNOC010000413">
    <property type="protein sequence ID" value="CAF0758201.1"/>
    <property type="molecule type" value="Genomic_DNA"/>
</dbReference>
<reference evidence="2" key="1">
    <citation type="submission" date="2021-02" db="EMBL/GenBank/DDBJ databases">
        <authorList>
            <person name="Nowell W R."/>
        </authorList>
    </citation>
    <scope>NUCLEOTIDE SEQUENCE</scope>
    <source>
        <strain evidence="2">Ploen Becks lab</strain>
    </source>
</reference>
<proteinExistence type="inferred from homology"/>
<evidence type="ECO:0008006" key="4">
    <source>
        <dbReference type="Google" id="ProtNLM"/>
    </source>
</evidence>
<dbReference type="OrthoDB" id="417112at2759"/>